<dbReference type="InterPro" id="IPR028098">
    <property type="entry name" value="Glyco_trans_4-like_N"/>
</dbReference>
<dbReference type="PANTHER" id="PTHR12526">
    <property type="entry name" value="GLYCOSYLTRANSFERASE"/>
    <property type="match status" value="1"/>
</dbReference>
<evidence type="ECO:0000259" key="4">
    <source>
        <dbReference type="Pfam" id="PF13439"/>
    </source>
</evidence>
<dbReference type="AlphaFoldDB" id="A0A318JRB8"/>
<keyword evidence="6" id="KW-1185">Reference proteome</keyword>
<evidence type="ECO:0000259" key="3">
    <source>
        <dbReference type="Pfam" id="PF00534"/>
    </source>
</evidence>
<feature type="domain" description="Glycosyltransferase subfamily 4-like N-terminal" evidence="4">
    <location>
        <begin position="22"/>
        <end position="181"/>
    </location>
</feature>
<dbReference type="PANTHER" id="PTHR12526:SF510">
    <property type="entry name" value="D-INOSITOL 3-PHOSPHATE GLYCOSYLTRANSFERASE"/>
    <property type="match status" value="1"/>
</dbReference>
<evidence type="ECO:0000256" key="2">
    <source>
        <dbReference type="ARBA" id="ARBA00022679"/>
    </source>
</evidence>
<feature type="domain" description="Glycosyl transferase family 1" evidence="3">
    <location>
        <begin position="189"/>
        <end position="346"/>
    </location>
</feature>
<evidence type="ECO:0000313" key="6">
    <source>
        <dbReference type="Proteomes" id="UP000247569"/>
    </source>
</evidence>
<dbReference type="Pfam" id="PF00534">
    <property type="entry name" value="Glycos_transf_1"/>
    <property type="match status" value="1"/>
</dbReference>
<dbReference type="GO" id="GO:0016757">
    <property type="term" value="F:glycosyltransferase activity"/>
    <property type="evidence" value="ECO:0007669"/>
    <property type="project" value="UniProtKB-KW"/>
</dbReference>
<dbReference type="InterPro" id="IPR001296">
    <property type="entry name" value="Glyco_trans_1"/>
</dbReference>
<dbReference type="EMBL" id="QJKF01000014">
    <property type="protein sequence ID" value="PXX58366.1"/>
    <property type="molecule type" value="Genomic_DNA"/>
</dbReference>
<dbReference type="SUPFAM" id="SSF53756">
    <property type="entry name" value="UDP-Glycosyltransferase/glycogen phosphorylase"/>
    <property type="match status" value="1"/>
</dbReference>
<dbReference type="Pfam" id="PF13439">
    <property type="entry name" value="Glyco_transf_4"/>
    <property type="match status" value="1"/>
</dbReference>
<protein>
    <submittedName>
        <fullName evidence="5">Glycosyltransferase involved in cell wall biosynthesis</fullName>
    </submittedName>
</protein>
<name>A0A318JRB8_9NOCA</name>
<evidence type="ECO:0000256" key="1">
    <source>
        <dbReference type="ARBA" id="ARBA00022676"/>
    </source>
</evidence>
<keyword evidence="2 5" id="KW-0808">Transferase</keyword>
<proteinExistence type="predicted"/>
<sequence>MTGSSETVRVHMTGSEWFASAPGGLNRYFTDLFQALARQPGAEVSAAAFGLGSPTVPGARTWGGTGGSTLRRARIAFLDRARLHPGTVLDRHFCLYGPAAVGRRGRLPLVVHFHGPWAAESRLTGQRAAAVRAKYLIERLRYAGADRFVVLSNHFRDVLHTDYRVSSARIAVIPPGVDLNRFSATPIRPDTENRTVLCVRRLERRMGIDTLLRAWPGVLADHPTARLVIVGTGTAEAELRSAAAPLGDTVEFAGHVDDQRLTELYEQAELTVVPTTALEGFGLIALESLAAGRAPVVTDCGGLPDSVRDLDPSLIVPARDADALSARVAAALDGARPTPAQCRAHAETFSWDVTARRHLAMYRAITQ</sequence>
<organism evidence="5 6">
    <name type="scientific">Nocardia tenerifensis</name>
    <dbReference type="NCBI Taxonomy" id="228006"/>
    <lineage>
        <taxon>Bacteria</taxon>
        <taxon>Bacillati</taxon>
        <taxon>Actinomycetota</taxon>
        <taxon>Actinomycetes</taxon>
        <taxon>Mycobacteriales</taxon>
        <taxon>Nocardiaceae</taxon>
        <taxon>Nocardia</taxon>
    </lineage>
</organism>
<dbReference type="Gene3D" id="3.40.50.2000">
    <property type="entry name" value="Glycogen Phosphorylase B"/>
    <property type="match status" value="2"/>
</dbReference>
<gene>
    <name evidence="5" type="ORF">DFR70_11448</name>
</gene>
<evidence type="ECO:0000313" key="5">
    <source>
        <dbReference type="EMBL" id="PXX58366.1"/>
    </source>
</evidence>
<keyword evidence="1" id="KW-0328">Glycosyltransferase</keyword>
<reference evidence="5 6" key="1">
    <citation type="submission" date="2018-05" db="EMBL/GenBank/DDBJ databases">
        <title>Genomic Encyclopedia of Type Strains, Phase IV (KMG-IV): sequencing the most valuable type-strain genomes for metagenomic binning, comparative biology and taxonomic classification.</title>
        <authorList>
            <person name="Goeker M."/>
        </authorList>
    </citation>
    <scope>NUCLEOTIDE SEQUENCE [LARGE SCALE GENOMIC DNA]</scope>
    <source>
        <strain evidence="5 6">DSM 44704</strain>
    </source>
</reference>
<dbReference type="Proteomes" id="UP000247569">
    <property type="component" value="Unassembled WGS sequence"/>
</dbReference>
<accession>A0A318JRB8</accession>
<comment type="caution">
    <text evidence="5">The sequence shown here is derived from an EMBL/GenBank/DDBJ whole genome shotgun (WGS) entry which is preliminary data.</text>
</comment>
<dbReference type="CDD" id="cd03801">
    <property type="entry name" value="GT4_PimA-like"/>
    <property type="match status" value="1"/>
</dbReference>